<gene>
    <name evidence="2" type="ordered locus">Cyagr_2262</name>
</gene>
<feature type="domain" description="Glycosyltransferase 2-like" evidence="1">
    <location>
        <begin position="24"/>
        <end position="145"/>
    </location>
</feature>
<dbReference type="Pfam" id="PF00535">
    <property type="entry name" value="Glycos_transf_2"/>
    <property type="match status" value="1"/>
</dbReference>
<organism evidence="2 3">
    <name type="scientific">Cyanobium gracile (strain ATCC 27147 / PCC 6307)</name>
    <dbReference type="NCBI Taxonomy" id="292564"/>
    <lineage>
        <taxon>Bacteria</taxon>
        <taxon>Bacillati</taxon>
        <taxon>Cyanobacteriota</taxon>
        <taxon>Cyanophyceae</taxon>
        <taxon>Synechococcales</taxon>
        <taxon>Prochlorococcaceae</taxon>
        <taxon>Cyanobium</taxon>
    </lineage>
</organism>
<dbReference type="Gene3D" id="3.90.550.10">
    <property type="entry name" value="Spore Coat Polysaccharide Biosynthesis Protein SpsA, Chain A"/>
    <property type="match status" value="1"/>
</dbReference>
<evidence type="ECO:0000259" key="1">
    <source>
        <dbReference type="Pfam" id="PF00535"/>
    </source>
</evidence>
<dbReference type="InterPro" id="IPR001173">
    <property type="entry name" value="Glyco_trans_2-like"/>
</dbReference>
<evidence type="ECO:0000313" key="2">
    <source>
        <dbReference type="EMBL" id="AFY29373.1"/>
    </source>
</evidence>
<dbReference type="InterPro" id="IPR050834">
    <property type="entry name" value="Glycosyltransf_2"/>
</dbReference>
<dbReference type="EMBL" id="CP003495">
    <property type="protein sequence ID" value="AFY29373.1"/>
    <property type="molecule type" value="Genomic_DNA"/>
</dbReference>
<dbReference type="Proteomes" id="UP000010388">
    <property type="component" value="Chromosome"/>
</dbReference>
<dbReference type="HOGENOM" id="CLU_607958_0_0_3"/>
<dbReference type="RefSeq" id="WP_015109813.1">
    <property type="nucleotide sequence ID" value="NC_019675.1"/>
</dbReference>
<dbReference type="InterPro" id="IPR029044">
    <property type="entry name" value="Nucleotide-diphossugar_trans"/>
</dbReference>
<dbReference type="CDD" id="cd00761">
    <property type="entry name" value="Glyco_tranf_GTA_type"/>
    <property type="match status" value="1"/>
</dbReference>
<keyword evidence="2" id="KW-0808">Transferase</keyword>
<accession>K9P8V1</accession>
<name>K9P8V1_CYAGP</name>
<dbReference type="KEGG" id="cgc:Cyagr_2262"/>
<dbReference type="eggNOG" id="COG0463">
    <property type="taxonomic scope" value="Bacteria"/>
</dbReference>
<dbReference type="AlphaFoldDB" id="K9P8V1"/>
<reference evidence="3" key="1">
    <citation type="journal article" date="2013" name="Proc. Natl. Acad. Sci. U.S.A.">
        <title>Improving the coverage of the cyanobacterial phylum using diversity-driven genome sequencing.</title>
        <authorList>
            <person name="Shih P.M."/>
            <person name="Wu D."/>
            <person name="Latifi A."/>
            <person name="Axen S.D."/>
            <person name="Fewer D.P."/>
            <person name="Talla E."/>
            <person name="Calteau A."/>
            <person name="Cai F."/>
            <person name="Tandeau de Marsac N."/>
            <person name="Rippka R."/>
            <person name="Herdman M."/>
            <person name="Sivonen K."/>
            <person name="Coursin T."/>
            <person name="Laurent T."/>
            <person name="Goodwin L."/>
            <person name="Nolan M."/>
            <person name="Davenport K.W."/>
            <person name="Han C.S."/>
            <person name="Rubin E.M."/>
            <person name="Eisen J.A."/>
            <person name="Woyke T."/>
            <person name="Gugger M."/>
            <person name="Kerfeld C.A."/>
        </authorList>
    </citation>
    <scope>NUCLEOTIDE SEQUENCE [LARGE SCALE GENOMIC DNA]</scope>
    <source>
        <strain evidence="3">ATCC 27147 / PCC 6307</strain>
    </source>
</reference>
<evidence type="ECO:0000313" key="3">
    <source>
        <dbReference type="Proteomes" id="UP000010388"/>
    </source>
</evidence>
<dbReference type="PANTHER" id="PTHR43685">
    <property type="entry name" value="GLYCOSYLTRANSFERASE"/>
    <property type="match status" value="1"/>
</dbReference>
<dbReference type="GO" id="GO:0016740">
    <property type="term" value="F:transferase activity"/>
    <property type="evidence" value="ECO:0007669"/>
    <property type="project" value="UniProtKB-KW"/>
</dbReference>
<dbReference type="STRING" id="292564.Cyagr_2262"/>
<proteinExistence type="predicted"/>
<dbReference type="PANTHER" id="PTHR43685:SF2">
    <property type="entry name" value="GLYCOSYLTRANSFERASE 2-LIKE DOMAIN-CONTAINING PROTEIN"/>
    <property type="match status" value="1"/>
</dbReference>
<dbReference type="SUPFAM" id="SSF53448">
    <property type="entry name" value="Nucleotide-diphospho-sugar transferases"/>
    <property type="match status" value="1"/>
</dbReference>
<sequence length="450" mass="50016">MNSHGQTLEQHDAQTEIEDTGFLIVVPTRNRSRTLTYTIESVITQDYQNFRLLILDNASSDATSSLCRDYTERDRRVTVLRSERGLTMTDNWERAIPTLLGTNQYVTFIGDDDGLLPGALQFAAQTLRLQPAAVLSWKKAEYCWPDVALPGMSGYLSFFLSSTIRRIPTQSFLMNIHDFSCGYDLGPSIYSAFVRADLICHVVKQDGARFFRSCSPDVYSAFVLSAYAKSILRCSFPLSINGASGASNGIAQTNEIKNEEASSFLSKNVFHPVIRHGEGGQQPITVTIAEADSLATAHDFHKEALGIYNINIDRLAEKILNDLSLISESSRRRRGLEHIYLRLSGKAEVPVCKGQLKCLSSGFARGVRLHEDGPEIVADLTTLGDSDVQTAGKYINSLLDLSRIEINILQDSESHSECVEPRVQNRRSSRFIGRLIRQTADALAKLLKKV</sequence>
<protein>
    <submittedName>
        <fullName evidence="2">Glycosyl transferase</fullName>
    </submittedName>
</protein>